<comment type="subcellular location">
    <subcellularLocation>
        <location evidence="1">Membrane</location>
        <topology evidence="1">Multi-pass membrane protein</topology>
    </subcellularLocation>
</comment>
<dbReference type="EMBL" id="PVZF01000013">
    <property type="protein sequence ID" value="PRY11532.1"/>
    <property type="molecule type" value="Genomic_DNA"/>
</dbReference>
<dbReference type="Pfam" id="PF02133">
    <property type="entry name" value="Transp_cyt_pur"/>
    <property type="match status" value="1"/>
</dbReference>
<evidence type="ECO:0000256" key="6">
    <source>
        <dbReference type="ARBA" id="ARBA00023136"/>
    </source>
</evidence>
<keyword evidence="6 7" id="KW-0472">Membrane</keyword>
<feature type="transmembrane region" description="Helical" evidence="8">
    <location>
        <begin position="32"/>
        <end position="54"/>
    </location>
</feature>
<comment type="caution">
    <text evidence="9">The sequence shown here is derived from an EMBL/GenBank/DDBJ whole genome shotgun (WGS) entry which is preliminary data.</text>
</comment>
<dbReference type="InterPro" id="IPR026030">
    <property type="entry name" value="Pur-cyt_permease_Fcy2/21/22"/>
</dbReference>
<dbReference type="InterPro" id="IPR001248">
    <property type="entry name" value="Pur-cyt_permease"/>
</dbReference>
<dbReference type="AlphaFoldDB" id="A0A2T0QYS4"/>
<feature type="transmembrane region" description="Helical" evidence="8">
    <location>
        <begin position="163"/>
        <end position="180"/>
    </location>
</feature>
<comment type="similarity">
    <text evidence="2 7">Belongs to the purine-cytosine permease (2.A.39) family.</text>
</comment>
<feature type="transmembrane region" description="Helical" evidence="8">
    <location>
        <begin position="392"/>
        <end position="417"/>
    </location>
</feature>
<accession>A0A2T0QYS4</accession>
<keyword evidence="3 7" id="KW-0813">Transport</keyword>
<dbReference type="PANTHER" id="PTHR31806">
    <property type="entry name" value="PURINE-CYTOSINE PERMEASE FCY2-RELATED"/>
    <property type="match status" value="1"/>
</dbReference>
<feature type="transmembrane region" description="Helical" evidence="8">
    <location>
        <begin position="96"/>
        <end position="115"/>
    </location>
</feature>
<evidence type="ECO:0000256" key="3">
    <source>
        <dbReference type="ARBA" id="ARBA00022448"/>
    </source>
</evidence>
<keyword evidence="4 8" id="KW-0812">Transmembrane</keyword>
<gene>
    <name evidence="9" type="ORF">CLV37_113156</name>
</gene>
<evidence type="ECO:0000256" key="2">
    <source>
        <dbReference type="ARBA" id="ARBA00008974"/>
    </source>
</evidence>
<dbReference type="OrthoDB" id="9809167at2"/>
<proteinExistence type="inferred from homology"/>
<dbReference type="GO" id="GO:0022857">
    <property type="term" value="F:transmembrane transporter activity"/>
    <property type="evidence" value="ECO:0007669"/>
    <property type="project" value="InterPro"/>
</dbReference>
<feature type="transmembrane region" description="Helical" evidence="8">
    <location>
        <begin position="234"/>
        <end position="259"/>
    </location>
</feature>
<evidence type="ECO:0000313" key="10">
    <source>
        <dbReference type="Proteomes" id="UP000238083"/>
    </source>
</evidence>
<feature type="transmembrane region" description="Helical" evidence="8">
    <location>
        <begin position="192"/>
        <end position="213"/>
    </location>
</feature>
<feature type="transmembrane region" description="Helical" evidence="8">
    <location>
        <begin position="429"/>
        <end position="445"/>
    </location>
</feature>
<feature type="transmembrane region" description="Helical" evidence="8">
    <location>
        <begin position="350"/>
        <end position="371"/>
    </location>
</feature>
<keyword evidence="10" id="KW-1185">Reference proteome</keyword>
<dbReference type="RefSeq" id="WP_106214527.1">
    <property type="nucleotide sequence ID" value="NZ_PVZF01000013.1"/>
</dbReference>
<name>A0A2T0QYS4_9ACTN</name>
<evidence type="ECO:0000256" key="5">
    <source>
        <dbReference type="ARBA" id="ARBA00022989"/>
    </source>
</evidence>
<dbReference type="PANTHER" id="PTHR31806:SF1">
    <property type="entry name" value="PURINE-CYTOSINE PERMEASE FCY2-RELATED"/>
    <property type="match status" value="1"/>
</dbReference>
<evidence type="ECO:0000256" key="7">
    <source>
        <dbReference type="PIRNR" id="PIRNR002744"/>
    </source>
</evidence>
<feature type="transmembrane region" description="Helical" evidence="8">
    <location>
        <begin position="60"/>
        <end position="84"/>
    </location>
</feature>
<dbReference type="Gene3D" id="1.10.4160.10">
    <property type="entry name" value="Hydantoin permease"/>
    <property type="match status" value="1"/>
</dbReference>
<evidence type="ECO:0000256" key="8">
    <source>
        <dbReference type="SAM" id="Phobius"/>
    </source>
</evidence>
<dbReference type="Proteomes" id="UP000238083">
    <property type="component" value="Unassembled WGS sequence"/>
</dbReference>
<feature type="transmembrane region" description="Helical" evidence="8">
    <location>
        <begin position="319"/>
        <end position="338"/>
    </location>
</feature>
<evidence type="ECO:0000313" key="9">
    <source>
        <dbReference type="EMBL" id="PRY11532.1"/>
    </source>
</evidence>
<sequence length="469" mass="50376">MASPSVASVERRTIDFVPVAERHGNVRSLFTLWFGANMTITCIAAGAICATLGLPLPWTLLAVVLGHLVGAVFMALHSAQGPLLGIPQMIQSRAQFGYFGAVLPLVLVLLMYLGYFASSAVLTGQAITGWLGLDVNLSIVLGSVVTAVLAIYGYRLLHATEKWLSLVSGLGFLFLSVQLVRHVGLGRWTAQGFSWGPFLLAAAIAATWQLTYAPYVADYSRYLPVDTPVAQSFWFTYGGTVIASTWMFAFGAVAANAAADAFAEGSVSFVVNQAGGATWIFFLVIVAGNIAVNALNLYGMFMSATTTFTVLGSEKVGPALRTAGILVLAALGTVIAIVGRTNFVDNFTNFILLLAYFLIPWTSINLVDFYLVRKERYVIAEIFDPKGRYGGVDWRAMVAYLVGIVLELPFVNSTFYVGPFVEPLGGADVSWILGIFIAGGLYLVLMKRFPVRLGHVAVHGDAPVGQEVR</sequence>
<dbReference type="GO" id="GO:0005886">
    <property type="term" value="C:plasma membrane"/>
    <property type="evidence" value="ECO:0007669"/>
    <property type="project" value="TreeGrafter"/>
</dbReference>
<dbReference type="PIRSF" id="PIRSF002744">
    <property type="entry name" value="Pur-cyt_permease"/>
    <property type="match status" value="1"/>
</dbReference>
<feature type="transmembrane region" description="Helical" evidence="8">
    <location>
        <begin position="135"/>
        <end position="154"/>
    </location>
</feature>
<protein>
    <submittedName>
        <fullName evidence="9">NCS1 family nucleobase:cation symporter-1</fullName>
    </submittedName>
</protein>
<keyword evidence="5 8" id="KW-1133">Transmembrane helix</keyword>
<evidence type="ECO:0000256" key="4">
    <source>
        <dbReference type="ARBA" id="ARBA00022692"/>
    </source>
</evidence>
<organism evidence="9 10">
    <name type="scientific">Kineococcus rhizosphaerae</name>
    <dbReference type="NCBI Taxonomy" id="559628"/>
    <lineage>
        <taxon>Bacteria</taxon>
        <taxon>Bacillati</taxon>
        <taxon>Actinomycetota</taxon>
        <taxon>Actinomycetes</taxon>
        <taxon>Kineosporiales</taxon>
        <taxon>Kineosporiaceae</taxon>
        <taxon>Kineococcus</taxon>
    </lineage>
</organism>
<reference evidence="9 10" key="1">
    <citation type="submission" date="2018-03" db="EMBL/GenBank/DDBJ databases">
        <title>Genomic Encyclopedia of Archaeal and Bacterial Type Strains, Phase II (KMG-II): from individual species to whole genera.</title>
        <authorList>
            <person name="Goeker M."/>
        </authorList>
    </citation>
    <scope>NUCLEOTIDE SEQUENCE [LARGE SCALE GENOMIC DNA]</scope>
    <source>
        <strain evidence="9 10">DSM 19711</strain>
    </source>
</reference>
<evidence type="ECO:0000256" key="1">
    <source>
        <dbReference type="ARBA" id="ARBA00004141"/>
    </source>
</evidence>
<feature type="transmembrane region" description="Helical" evidence="8">
    <location>
        <begin position="279"/>
        <end position="298"/>
    </location>
</feature>
<dbReference type="CDD" id="cd11484">
    <property type="entry name" value="SLC-NCS1sbd_CobB-like"/>
    <property type="match status" value="1"/>
</dbReference>